<dbReference type="SUPFAM" id="SSF53300">
    <property type="entry name" value="vWA-like"/>
    <property type="match status" value="1"/>
</dbReference>
<dbReference type="SMART" id="SM00327">
    <property type="entry name" value="VWA"/>
    <property type="match status" value="1"/>
</dbReference>
<comment type="caution">
    <text evidence="11">The sequence shown here is derived from an EMBL/GenBank/DDBJ whole genome shotgun (WGS) entry which is preliminary data.</text>
</comment>
<evidence type="ECO:0000256" key="5">
    <source>
        <dbReference type="ARBA" id="ARBA00022840"/>
    </source>
</evidence>
<dbReference type="InterPro" id="IPR002035">
    <property type="entry name" value="VWF_A"/>
</dbReference>
<dbReference type="SUPFAM" id="SSF52540">
    <property type="entry name" value="P-loop containing nucleoside triphosphate hydrolases"/>
    <property type="match status" value="1"/>
</dbReference>
<evidence type="ECO:0000256" key="8">
    <source>
        <dbReference type="RuleBase" id="RU362087"/>
    </source>
</evidence>
<dbReference type="PANTHER" id="PTHR43473:SF2">
    <property type="entry name" value="MAGNESIUM-CHELATASE SUBUNIT CHLD, CHLOROPLASTIC"/>
    <property type="match status" value="1"/>
</dbReference>
<dbReference type="PANTHER" id="PTHR43473">
    <property type="entry name" value="MAGNESIUM-CHELATASE SUBUNIT CHLD, CHLOROPLASTIC"/>
    <property type="match status" value="1"/>
</dbReference>
<evidence type="ECO:0000256" key="3">
    <source>
        <dbReference type="ARBA" id="ARBA00022598"/>
    </source>
</evidence>
<evidence type="ECO:0000313" key="11">
    <source>
        <dbReference type="EMBL" id="MFD1196604.1"/>
    </source>
</evidence>
<evidence type="ECO:0000259" key="10">
    <source>
        <dbReference type="PROSITE" id="PS50234"/>
    </source>
</evidence>
<dbReference type="Gene3D" id="3.40.50.410">
    <property type="entry name" value="von Willebrand factor, type A domain"/>
    <property type="match status" value="1"/>
</dbReference>
<organism evidence="11 12">
    <name type="scientific">Seohaeicola saemankumensis</name>
    <dbReference type="NCBI Taxonomy" id="481181"/>
    <lineage>
        <taxon>Bacteria</taxon>
        <taxon>Pseudomonadati</taxon>
        <taxon>Pseudomonadota</taxon>
        <taxon>Alphaproteobacteria</taxon>
        <taxon>Rhodobacterales</taxon>
        <taxon>Roseobacteraceae</taxon>
        <taxon>Seohaeicola</taxon>
    </lineage>
</organism>
<comment type="similarity">
    <text evidence="1 8">Belongs to the Mg-chelatase subunits D/I family.</text>
</comment>
<dbReference type="PROSITE" id="PS50234">
    <property type="entry name" value="VWFA"/>
    <property type="match status" value="1"/>
</dbReference>
<feature type="region of interest" description="Disordered" evidence="9">
    <location>
        <begin position="236"/>
        <end position="272"/>
    </location>
</feature>
<name>A0ABW3THE7_9RHOB</name>
<dbReference type="RefSeq" id="WP_380794926.1">
    <property type="nucleotide sequence ID" value="NZ_JBHTKR010000009.1"/>
</dbReference>
<accession>A0ABW3THE7</accession>
<evidence type="ECO:0000256" key="6">
    <source>
        <dbReference type="ARBA" id="ARBA00023171"/>
    </source>
</evidence>
<keyword evidence="4 8" id="KW-0547">Nucleotide-binding</keyword>
<comment type="pathway">
    <text evidence="8">Porphyrin-containing compound metabolism; bacteriochlorophyll biosynthesis.</text>
</comment>
<feature type="region of interest" description="Disordered" evidence="9">
    <location>
        <begin position="295"/>
        <end position="327"/>
    </location>
</feature>
<comment type="catalytic activity">
    <reaction evidence="7 8">
        <text>protoporphyrin IX + Mg(2+) + ATP + H2O = Mg-protoporphyrin IX + ADP + phosphate + 3 H(+)</text>
        <dbReference type="Rhea" id="RHEA:13961"/>
        <dbReference type="ChEBI" id="CHEBI:15377"/>
        <dbReference type="ChEBI" id="CHEBI:15378"/>
        <dbReference type="ChEBI" id="CHEBI:18420"/>
        <dbReference type="ChEBI" id="CHEBI:30616"/>
        <dbReference type="ChEBI" id="CHEBI:43474"/>
        <dbReference type="ChEBI" id="CHEBI:57306"/>
        <dbReference type="ChEBI" id="CHEBI:60492"/>
        <dbReference type="ChEBI" id="CHEBI:456216"/>
        <dbReference type="EC" id="6.6.1.1"/>
    </reaction>
</comment>
<dbReference type="EC" id="6.6.1.1" evidence="8"/>
<feature type="compositionally biased region" description="Basic residues" evidence="9">
    <location>
        <begin position="309"/>
        <end position="318"/>
    </location>
</feature>
<evidence type="ECO:0000256" key="2">
    <source>
        <dbReference type="ARBA" id="ARBA00022531"/>
    </source>
</evidence>
<dbReference type="Gene3D" id="1.10.8.80">
    <property type="entry name" value="Magnesium chelatase subunit I, C-Terminal domain"/>
    <property type="match status" value="1"/>
</dbReference>
<dbReference type="NCBIfam" id="NF009943">
    <property type="entry name" value="PRK13406.1"/>
    <property type="match status" value="1"/>
</dbReference>
<dbReference type="InterPro" id="IPR036465">
    <property type="entry name" value="vWFA_dom_sf"/>
</dbReference>
<dbReference type="Proteomes" id="UP001597151">
    <property type="component" value="Unassembled WGS sequence"/>
</dbReference>
<comment type="function">
    <text evidence="8">Involved in bacteriochlorophyll biosynthesis; introduces a magnesium ion into protoporphyrin IX to yield Mg-protoporphyrin IX.</text>
</comment>
<sequence length="560" mass="59039">MSEAGDRWEAACLALRLLAIDPTGLKGLCLRARSGPARQAFLTMLDGMSLPRSRLHPTITDEQLFGGIDLAATLAGEKMVFNQGLTSSPSMLVLTMAERAGSDLAAKLAQVLDSDKGHCLIMLDEGAEASEHAPPALTERLAFHIDLDSLGLADVTAAAMDPNALIRARARLASVPAGTEDISALVMLAARFGIDSLRAPLLALRAARALVALNGRDRITFDDLAQAARLIYPSRATMLPEDEDQPPPDTEPPAPQDQSQDGDNNEPSDGIPDEMLIDAVRAVLPAHLLDQLVPAGTTRGASGSGGAGARHKGNRRGRPLPSRAGRLDGTSRIDLVATLRAAAPWQPLRRKATPWAKGLLIRPSDIRLKRYEEKSDRLLIFVVDASGSAAMSRLGEAKGAVELLLAEAYARRDHVALITFRGIAADVLLPPTRSLVQTKRRLASLPGGGGTPLAAGLKAAGELAMQARSRGLSPTLAMLTDGRANIALDGTADRLRAATDAETLARLIRAQGIPGLVLDMSARPQDTLRALAAQMGAPYLPLPRADAKRLSGAISSALEG</sequence>
<reference evidence="12" key="1">
    <citation type="journal article" date="2019" name="Int. J. Syst. Evol. Microbiol.">
        <title>The Global Catalogue of Microorganisms (GCM) 10K type strain sequencing project: providing services to taxonomists for standard genome sequencing and annotation.</title>
        <authorList>
            <consortium name="The Broad Institute Genomics Platform"/>
            <consortium name="The Broad Institute Genome Sequencing Center for Infectious Disease"/>
            <person name="Wu L."/>
            <person name="Ma J."/>
        </authorList>
    </citation>
    <scope>NUCLEOTIDE SEQUENCE [LARGE SCALE GENOMIC DNA]</scope>
    <source>
        <strain evidence="12">CCUG 55328</strain>
    </source>
</reference>
<keyword evidence="6 8" id="KW-0149">Chlorophyll biosynthesis</keyword>
<keyword evidence="8" id="KW-0077">Bacteriochlorophyll biosynthesis</keyword>
<dbReference type="Pfam" id="PF17863">
    <property type="entry name" value="AAA_lid_2"/>
    <property type="match status" value="1"/>
</dbReference>
<keyword evidence="2 8" id="KW-0602">Photosynthesis</keyword>
<dbReference type="CDD" id="cd01451">
    <property type="entry name" value="vWA_Magnesium_chelatase"/>
    <property type="match status" value="1"/>
</dbReference>
<proteinExistence type="inferred from homology"/>
<dbReference type="GO" id="GO:0016851">
    <property type="term" value="F:magnesium chelatase activity"/>
    <property type="evidence" value="ECO:0007669"/>
    <property type="project" value="UniProtKB-EC"/>
</dbReference>
<dbReference type="EMBL" id="JBHTKR010000009">
    <property type="protein sequence ID" value="MFD1196604.1"/>
    <property type="molecule type" value="Genomic_DNA"/>
</dbReference>
<evidence type="ECO:0000256" key="1">
    <source>
        <dbReference type="ARBA" id="ARBA00005799"/>
    </source>
</evidence>
<feature type="compositionally biased region" description="Acidic residues" evidence="9">
    <location>
        <begin position="263"/>
        <end position="272"/>
    </location>
</feature>
<evidence type="ECO:0000256" key="9">
    <source>
        <dbReference type="SAM" id="MobiDB-lite"/>
    </source>
</evidence>
<evidence type="ECO:0000256" key="4">
    <source>
        <dbReference type="ARBA" id="ARBA00022741"/>
    </source>
</evidence>
<dbReference type="InterPro" id="IPR011776">
    <property type="entry name" value="Mg_chelatase_ATPase-dsu"/>
</dbReference>
<dbReference type="InterPro" id="IPR041702">
    <property type="entry name" value="BchD/ChlD_VWA"/>
</dbReference>
<keyword evidence="12" id="KW-1185">Reference proteome</keyword>
<dbReference type="NCBIfam" id="TIGR02031">
    <property type="entry name" value="BchD-ChlD"/>
    <property type="match status" value="1"/>
</dbReference>
<protein>
    <recommendedName>
        <fullName evidence="8">Mg-protoporphyrin IX chelatase</fullName>
        <ecNumber evidence="8">6.6.1.1</ecNumber>
    </recommendedName>
</protein>
<feature type="domain" description="VWFA" evidence="10">
    <location>
        <begin position="378"/>
        <end position="558"/>
    </location>
</feature>
<gene>
    <name evidence="11" type="ORF">ACFQ3C_18205</name>
</gene>
<dbReference type="Pfam" id="PF13519">
    <property type="entry name" value="VWA_2"/>
    <property type="match status" value="1"/>
</dbReference>
<dbReference type="InterPro" id="IPR027417">
    <property type="entry name" value="P-loop_NTPase"/>
</dbReference>
<dbReference type="InterPro" id="IPR041628">
    <property type="entry name" value="ChlI/MoxR_AAA_lid"/>
</dbReference>
<evidence type="ECO:0000313" key="12">
    <source>
        <dbReference type="Proteomes" id="UP001597151"/>
    </source>
</evidence>
<keyword evidence="5 8" id="KW-0067">ATP-binding</keyword>
<keyword evidence="3 8" id="KW-0436">Ligase</keyword>
<evidence type="ECO:0000256" key="7">
    <source>
        <dbReference type="ARBA" id="ARBA00048693"/>
    </source>
</evidence>